<feature type="region of interest" description="Disordered" evidence="1">
    <location>
        <begin position="1"/>
        <end position="20"/>
    </location>
</feature>
<dbReference type="EMBL" id="HE797173">
    <property type="protein sequence ID" value="CCM04908.1"/>
    <property type="molecule type" value="Genomic_DNA"/>
</dbReference>
<dbReference type="HOGENOM" id="CLU_2793996_0_0_1"/>
<evidence type="ECO:0000313" key="3">
    <source>
        <dbReference type="Proteomes" id="UP000006352"/>
    </source>
</evidence>
<organism evidence="2 3">
    <name type="scientific">Fibroporia radiculosa</name>
    <dbReference type="NCBI Taxonomy" id="599839"/>
    <lineage>
        <taxon>Eukaryota</taxon>
        <taxon>Fungi</taxon>
        <taxon>Dikarya</taxon>
        <taxon>Basidiomycota</taxon>
        <taxon>Agaricomycotina</taxon>
        <taxon>Agaricomycetes</taxon>
        <taxon>Polyporales</taxon>
        <taxon>Fibroporiaceae</taxon>
        <taxon>Fibroporia</taxon>
    </lineage>
</organism>
<protein>
    <submittedName>
        <fullName evidence="2">Uncharacterized protein</fullName>
    </submittedName>
</protein>
<dbReference type="AlphaFoldDB" id="J4GDH5"/>
<dbReference type="Proteomes" id="UP000006352">
    <property type="component" value="Unassembled WGS sequence"/>
</dbReference>
<reference evidence="2 3" key="1">
    <citation type="journal article" date="2012" name="Appl. Environ. Microbiol.">
        <title>Short-read sequencing for genomic analysis of the brown rot fungus Fibroporia radiculosa.</title>
        <authorList>
            <person name="Tang J.D."/>
            <person name="Perkins A.D."/>
            <person name="Sonstegard T.S."/>
            <person name="Schroeder S.G."/>
            <person name="Burgess S.C."/>
            <person name="Diehl S.V."/>
        </authorList>
    </citation>
    <scope>NUCLEOTIDE SEQUENCE [LARGE SCALE GENOMIC DNA]</scope>
    <source>
        <strain evidence="2 3">TFFH 294</strain>
    </source>
</reference>
<keyword evidence="3" id="KW-1185">Reference proteome</keyword>
<name>J4GDH5_9APHY</name>
<accession>J4GDH5</accession>
<feature type="compositionally biased region" description="Polar residues" evidence="1">
    <location>
        <begin position="1"/>
        <end position="18"/>
    </location>
</feature>
<evidence type="ECO:0000256" key="1">
    <source>
        <dbReference type="SAM" id="MobiDB-lite"/>
    </source>
</evidence>
<dbReference type="InParanoid" id="J4GDH5"/>
<dbReference type="RefSeq" id="XP_012184191.1">
    <property type="nucleotide sequence ID" value="XM_012328801.1"/>
</dbReference>
<gene>
    <name evidence="2" type="ORF">FIBRA_07105</name>
</gene>
<sequence>MLGQQNTACAATPNQPAGNPSALVAHTTIITPFLPSRDAAWAAFISSTHSDPSDYDHLLTLRRMILPI</sequence>
<evidence type="ECO:0000313" key="2">
    <source>
        <dbReference type="EMBL" id="CCM04908.1"/>
    </source>
</evidence>
<dbReference type="GeneID" id="24099819"/>
<proteinExistence type="predicted"/>